<name>A0ABP8M232_9BACT</name>
<dbReference type="RefSeq" id="WP_345161332.1">
    <property type="nucleotide sequence ID" value="NZ_BAABHC010000029.1"/>
</dbReference>
<keyword evidence="1" id="KW-0732">Signal</keyword>
<evidence type="ECO:0008006" key="4">
    <source>
        <dbReference type="Google" id="ProtNLM"/>
    </source>
</evidence>
<keyword evidence="3" id="KW-1185">Reference proteome</keyword>
<dbReference type="Proteomes" id="UP001500552">
    <property type="component" value="Unassembled WGS sequence"/>
</dbReference>
<evidence type="ECO:0000313" key="3">
    <source>
        <dbReference type="Proteomes" id="UP001500552"/>
    </source>
</evidence>
<accession>A0ABP8M232</accession>
<sequence>MMLKHTPKALFTLCLFLLLLPARLLAQEFTQNFRALNAFYVEAGGNSDTYSINYDRVVYQQEMVKGAIRIGMGTNLFFMEGEETVYPIVPVEALALVGRKRKHFEGGLGYTHRFTDNPELLQNMYFARLGFRYQVPKGGLLVRVAVTPFISPDKNSRTPGVGVIPRLGFSLGKSF</sequence>
<protein>
    <recommendedName>
        <fullName evidence="4">Outer membrane protein beta-barrel domain-containing protein</fullName>
    </recommendedName>
</protein>
<feature type="signal peptide" evidence="1">
    <location>
        <begin position="1"/>
        <end position="26"/>
    </location>
</feature>
<evidence type="ECO:0000256" key="1">
    <source>
        <dbReference type="SAM" id="SignalP"/>
    </source>
</evidence>
<dbReference type="EMBL" id="BAABHC010000029">
    <property type="protein sequence ID" value="GAA4440689.1"/>
    <property type="molecule type" value="Genomic_DNA"/>
</dbReference>
<proteinExistence type="predicted"/>
<gene>
    <name evidence="2" type="ORF">GCM10023188_38270</name>
</gene>
<comment type="caution">
    <text evidence="2">The sequence shown here is derived from an EMBL/GenBank/DDBJ whole genome shotgun (WGS) entry which is preliminary data.</text>
</comment>
<reference evidence="3" key="1">
    <citation type="journal article" date="2019" name="Int. J. Syst. Evol. Microbiol.">
        <title>The Global Catalogue of Microorganisms (GCM) 10K type strain sequencing project: providing services to taxonomists for standard genome sequencing and annotation.</title>
        <authorList>
            <consortium name="The Broad Institute Genomics Platform"/>
            <consortium name="The Broad Institute Genome Sequencing Center for Infectious Disease"/>
            <person name="Wu L."/>
            <person name="Ma J."/>
        </authorList>
    </citation>
    <scope>NUCLEOTIDE SEQUENCE [LARGE SCALE GENOMIC DNA]</scope>
    <source>
        <strain evidence="3">JCM 17926</strain>
    </source>
</reference>
<feature type="chain" id="PRO_5046969730" description="Outer membrane protein beta-barrel domain-containing protein" evidence="1">
    <location>
        <begin position="27"/>
        <end position="175"/>
    </location>
</feature>
<evidence type="ECO:0000313" key="2">
    <source>
        <dbReference type="EMBL" id="GAA4440689.1"/>
    </source>
</evidence>
<organism evidence="2 3">
    <name type="scientific">Pontibacter saemangeumensis</name>
    <dbReference type="NCBI Taxonomy" id="1084525"/>
    <lineage>
        <taxon>Bacteria</taxon>
        <taxon>Pseudomonadati</taxon>
        <taxon>Bacteroidota</taxon>
        <taxon>Cytophagia</taxon>
        <taxon>Cytophagales</taxon>
        <taxon>Hymenobacteraceae</taxon>
        <taxon>Pontibacter</taxon>
    </lineage>
</organism>